<dbReference type="AlphaFoldDB" id="A0A917AK13"/>
<keyword evidence="3" id="KW-0813">Transport</keyword>
<comment type="similarity">
    <text evidence="2">Belongs to the auxin efflux carrier (TC 2.A.69) family.</text>
</comment>
<dbReference type="PANTHER" id="PTHR36838">
    <property type="entry name" value="AUXIN EFFLUX CARRIER FAMILY PROTEIN"/>
    <property type="match status" value="1"/>
</dbReference>
<protein>
    <submittedName>
        <fullName evidence="9">Membrane protein</fullName>
    </submittedName>
</protein>
<evidence type="ECO:0000313" key="10">
    <source>
        <dbReference type="Proteomes" id="UP000633136"/>
    </source>
</evidence>
<sequence length="313" mass="32811">MEGILLGFAVVAVLMTTGAVTAAWRPRRAEVIQQGATPLVYYITNPCLMIILVADTDVRVVAGLFAPLALAIALLTGLCFALFGLLARRAKRDIAVGAMASSYVNAGNIGAPVALYMVGSTAPVVAVLLAQLLVLAPLYLVIFGLIASADGDDVSGSSRGRTILRSLFNPVTLGVLVGSVISLVGEVPPAFLWQPITMIGEASIPLMLIIFGMALWKEKPFRSREHLAESLVSTLCKAAVMPLIAWVLAGPIFGLSGTDLLGVVAMAALPTAQNVYIFGLQHGMPTSVPKDVIFASSFLALPVTLLAAWLLTM</sequence>
<comment type="subcellular location">
    <subcellularLocation>
        <location evidence="1">Cell membrane</location>
        <topology evidence="1">Multi-pass membrane protein</topology>
    </subcellularLocation>
</comment>
<dbReference type="GO" id="GO:0005886">
    <property type="term" value="C:plasma membrane"/>
    <property type="evidence" value="ECO:0007669"/>
    <property type="project" value="UniProtKB-SubCell"/>
</dbReference>
<feature type="transmembrane region" description="Helical" evidence="8">
    <location>
        <begin position="124"/>
        <end position="146"/>
    </location>
</feature>
<dbReference type="GO" id="GO:0055085">
    <property type="term" value="P:transmembrane transport"/>
    <property type="evidence" value="ECO:0007669"/>
    <property type="project" value="InterPro"/>
</dbReference>
<gene>
    <name evidence="9" type="ORF">GCM10011401_00110</name>
</gene>
<dbReference type="Proteomes" id="UP000633136">
    <property type="component" value="Unassembled WGS sequence"/>
</dbReference>
<keyword evidence="6 8" id="KW-1133">Transmembrane helix</keyword>
<dbReference type="PANTHER" id="PTHR36838:SF1">
    <property type="entry name" value="SLR1864 PROTEIN"/>
    <property type="match status" value="1"/>
</dbReference>
<name>A0A917AK13_9MICC</name>
<feature type="transmembrane region" description="Helical" evidence="8">
    <location>
        <begin position="191"/>
        <end position="215"/>
    </location>
</feature>
<keyword evidence="10" id="KW-1185">Reference proteome</keyword>
<evidence type="ECO:0000256" key="8">
    <source>
        <dbReference type="SAM" id="Phobius"/>
    </source>
</evidence>
<evidence type="ECO:0000313" key="9">
    <source>
        <dbReference type="EMBL" id="GGE57410.1"/>
    </source>
</evidence>
<feature type="transmembrane region" description="Helical" evidence="8">
    <location>
        <begin position="36"/>
        <end position="54"/>
    </location>
</feature>
<evidence type="ECO:0000256" key="4">
    <source>
        <dbReference type="ARBA" id="ARBA00022475"/>
    </source>
</evidence>
<dbReference type="InterPro" id="IPR038770">
    <property type="entry name" value="Na+/solute_symporter_sf"/>
</dbReference>
<evidence type="ECO:0000256" key="1">
    <source>
        <dbReference type="ARBA" id="ARBA00004651"/>
    </source>
</evidence>
<evidence type="ECO:0000256" key="3">
    <source>
        <dbReference type="ARBA" id="ARBA00022448"/>
    </source>
</evidence>
<evidence type="ECO:0000256" key="2">
    <source>
        <dbReference type="ARBA" id="ARBA00010145"/>
    </source>
</evidence>
<reference evidence="9" key="1">
    <citation type="journal article" date="2014" name="Int. J. Syst. Evol. Microbiol.">
        <title>Complete genome sequence of Corynebacterium casei LMG S-19264T (=DSM 44701T), isolated from a smear-ripened cheese.</title>
        <authorList>
            <consortium name="US DOE Joint Genome Institute (JGI-PGF)"/>
            <person name="Walter F."/>
            <person name="Albersmeier A."/>
            <person name="Kalinowski J."/>
            <person name="Ruckert C."/>
        </authorList>
    </citation>
    <scope>NUCLEOTIDE SEQUENCE</scope>
    <source>
        <strain evidence="9">CGMCC 1.15388</strain>
    </source>
</reference>
<feature type="transmembrane region" description="Helical" evidence="8">
    <location>
        <begin position="6"/>
        <end position="24"/>
    </location>
</feature>
<feature type="transmembrane region" description="Helical" evidence="8">
    <location>
        <begin position="60"/>
        <end position="87"/>
    </location>
</feature>
<keyword evidence="4" id="KW-1003">Cell membrane</keyword>
<dbReference type="RefSeq" id="WP_188681946.1">
    <property type="nucleotide sequence ID" value="NZ_BMIS01000001.1"/>
</dbReference>
<evidence type="ECO:0000256" key="5">
    <source>
        <dbReference type="ARBA" id="ARBA00022692"/>
    </source>
</evidence>
<proteinExistence type="inferred from homology"/>
<evidence type="ECO:0000256" key="6">
    <source>
        <dbReference type="ARBA" id="ARBA00022989"/>
    </source>
</evidence>
<dbReference type="EMBL" id="BMIS01000001">
    <property type="protein sequence ID" value="GGE57410.1"/>
    <property type="molecule type" value="Genomic_DNA"/>
</dbReference>
<feature type="transmembrane region" description="Helical" evidence="8">
    <location>
        <begin position="94"/>
        <end position="118"/>
    </location>
</feature>
<evidence type="ECO:0000256" key="7">
    <source>
        <dbReference type="ARBA" id="ARBA00023136"/>
    </source>
</evidence>
<comment type="caution">
    <text evidence="9">The sequence shown here is derived from an EMBL/GenBank/DDBJ whole genome shotgun (WGS) entry which is preliminary data.</text>
</comment>
<keyword evidence="5 8" id="KW-0812">Transmembrane</keyword>
<dbReference type="Pfam" id="PF03547">
    <property type="entry name" value="Mem_trans"/>
    <property type="match status" value="1"/>
</dbReference>
<feature type="transmembrane region" description="Helical" evidence="8">
    <location>
        <begin position="292"/>
        <end position="311"/>
    </location>
</feature>
<dbReference type="Gene3D" id="1.20.1530.20">
    <property type="match status" value="1"/>
</dbReference>
<organism evidence="9 10">
    <name type="scientific">Nesterenkonia cremea</name>
    <dbReference type="NCBI Taxonomy" id="1882340"/>
    <lineage>
        <taxon>Bacteria</taxon>
        <taxon>Bacillati</taxon>
        <taxon>Actinomycetota</taxon>
        <taxon>Actinomycetes</taxon>
        <taxon>Micrococcales</taxon>
        <taxon>Micrococcaceae</taxon>
        <taxon>Nesterenkonia</taxon>
    </lineage>
</organism>
<keyword evidence="7 8" id="KW-0472">Membrane</keyword>
<dbReference type="InterPro" id="IPR004776">
    <property type="entry name" value="Mem_transp_PIN-like"/>
</dbReference>
<feature type="transmembrane region" description="Helical" evidence="8">
    <location>
        <begin position="167"/>
        <end position="185"/>
    </location>
</feature>
<accession>A0A917AK13</accession>
<reference evidence="9" key="2">
    <citation type="submission" date="2020-09" db="EMBL/GenBank/DDBJ databases">
        <authorList>
            <person name="Sun Q."/>
            <person name="Zhou Y."/>
        </authorList>
    </citation>
    <scope>NUCLEOTIDE SEQUENCE</scope>
    <source>
        <strain evidence="9">CGMCC 1.15388</strain>
    </source>
</reference>